<gene>
    <name evidence="5" type="ORF">EYB31_31765</name>
</gene>
<feature type="transmembrane region" description="Helical" evidence="2">
    <location>
        <begin position="48"/>
        <end position="69"/>
    </location>
</feature>
<keyword evidence="6" id="KW-1185">Reference proteome</keyword>
<dbReference type="InterPro" id="IPR052955">
    <property type="entry name" value="UPF0703_membrane_permease"/>
</dbReference>
<feature type="transmembrane region" description="Helical" evidence="2">
    <location>
        <begin position="89"/>
        <end position="110"/>
    </location>
</feature>
<dbReference type="Pfam" id="PF09323">
    <property type="entry name" value="DUF1980"/>
    <property type="match status" value="1"/>
</dbReference>
<evidence type="ECO:0000256" key="2">
    <source>
        <dbReference type="SAM" id="Phobius"/>
    </source>
</evidence>
<feature type="domain" description="DUF1980" evidence="4">
    <location>
        <begin position="211"/>
        <end position="348"/>
    </location>
</feature>
<feature type="compositionally biased region" description="Polar residues" evidence="1">
    <location>
        <begin position="174"/>
        <end position="192"/>
    </location>
</feature>
<dbReference type="Pfam" id="PF21537">
    <property type="entry name" value="DUF1980_C"/>
    <property type="match status" value="1"/>
</dbReference>
<dbReference type="AlphaFoldDB" id="A0A4Q9DFK3"/>
<evidence type="ECO:0000313" key="5">
    <source>
        <dbReference type="EMBL" id="TBL70827.1"/>
    </source>
</evidence>
<feature type="transmembrane region" description="Helical" evidence="2">
    <location>
        <begin position="12"/>
        <end position="36"/>
    </location>
</feature>
<name>A0A4Q9DFK3_9BACL</name>
<proteinExistence type="predicted"/>
<evidence type="ECO:0000259" key="3">
    <source>
        <dbReference type="Pfam" id="PF09323"/>
    </source>
</evidence>
<dbReference type="PANTHER" id="PTHR40047">
    <property type="entry name" value="UPF0703 PROTEIN YCGQ"/>
    <property type="match status" value="1"/>
</dbReference>
<accession>A0A4Q9DFK3</accession>
<dbReference type="InterPro" id="IPR015402">
    <property type="entry name" value="DUF1980"/>
</dbReference>
<evidence type="ECO:0000256" key="1">
    <source>
        <dbReference type="SAM" id="MobiDB-lite"/>
    </source>
</evidence>
<dbReference type="OrthoDB" id="9770408at2"/>
<sequence>MEEERSLTWHYVLRAAVMAGFSFYVAHLAAADKLVYYIAPRMMPYVKLAALALFVIAVCQAFLAYRSVVGKTATCDCEHLPSRSLMRNTAVYGLLASPLLLGLLLPDVVMGSDLASVKGMNLSANAAVKQSASQPAQQSASQPAQQAGTPALGNAAQGANANIPGADSLAVQSMPSESAASDLQDAGANSQGIAAGPPAIPNEDAKLQEMFKADKFMEPYAKLAMKLYKHDQISITESGFMELLTSVDLYMDRFVGKKMEISGFVYREEGMKPEQFVVSRLAMQCCSADAAPYGVLVESSLAKNFPKDTWVKLSGTIDKTTYNDNEIMKIDAVKIEKIKASKTPYVYPYTEEFSTLGN</sequence>
<reference evidence="5 6" key="1">
    <citation type="submission" date="2019-02" db="EMBL/GenBank/DDBJ databases">
        <title>Paenibacillus sp. nov., isolated from surface-sterilized tissue of Thalictrum simplex L.</title>
        <authorList>
            <person name="Tuo L."/>
        </authorList>
    </citation>
    <scope>NUCLEOTIDE SEQUENCE [LARGE SCALE GENOMIC DNA]</scope>
    <source>
        <strain evidence="5 6">N2SHLJ1</strain>
    </source>
</reference>
<keyword evidence="2" id="KW-0472">Membrane</keyword>
<organism evidence="5 6">
    <name type="scientific">Paenibacillus thalictri</name>
    <dbReference type="NCBI Taxonomy" id="2527873"/>
    <lineage>
        <taxon>Bacteria</taxon>
        <taxon>Bacillati</taxon>
        <taxon>Bacillota</taxon>
        <taxon>Bacilli</taxon>
        <taxon>Bacillales</taxon>
        <taxon>Paenibacillaceae</taxon>
        <taxon>Paenibacillus</taxon>
    </lineage>
</organism>
<keyword evidence="2" id="KW-1133">Transmembrane helix</keyword>
<dbReference type="PANTHER" id="PTHR40047:SF1">
    <property type="entry name" value="UPF0703 PROTEIN YCGQ"/>
    <property type="match status" value="1"/>
</dbReference>
<evidence type="ECO:0000313" key="6">
    <source>
        <dbReference type="Proteomes" id="UP000293142"/>
    </source>
</evidence>
<dbReference type="Proteomes" id="UP000293142">
    <property type="component" value="Unassembled WGS sequence"/>
</dbReference>
<dbReference type="InterPro" id="IPR048447">
    <property type="entry name" value="DUF1980_C"/>
</dbReference>
<keyword evidence="2" id="KW-0812">Transmembrane</keyword>
<evidence type="ECO:0000259" key="4">
    <source>
        <dbReference type="Pfam" id="PF21537"/>
    </source>
</evidence>
<dbReference type="NCBIfam" id="TIGR03943">
    <property type="entry name" value="TIGR03943 family putative permease subunit"/>
    <property type="match status" value="1"/>
</dbReference>
<dbReference type="RefSeq" id="WP_131017543.1">
    <property type="nucleotide sequence ID" value="NZ_SIRE01000029.1"/>
</dbReference>
<protein>
    <submittedName>
        <fullName evidence="5">TIGR03943 family protein</fullName>
    </submittedName>
</protein>
<comment type="caution">
    <text evidence="5">The sequence shown here is derived from an EMBL/GenBank/DDBJ whole genome shotgun (WGS) entry which is preliminary data.</text>
</comment>
<dbReference type="InterPro" id="IPR048493">
    <property type="entry name" value="DUF1980_N"/>
</dbReference>
<dbReference type="EMBL" id="SIRE01000029">
    <property type="protein sequence ID" value="TBL70827.1"/>
    <property type="molecule type" value="Genomic_DNA"/>
</dbReference>
<feature type="region of interest" description="Disordered" evidence="1">
    <location>
        <begin position="133"/>
        <end position="157"/>
    </location>
</feature>
<feature type="domain" description="DUF1980" evidence="3">
    <location>
        <begin position="13"/>
        <end position="121"/>
    </location>
</feature>
<feature type="region of interest" description="Disordered" evidence="1">
    <location>
        <begin position="174"/>
        <end position="199"/>
    </location>
</feature>